<evidence type="ECO:0000256" key="4">
    <source>
        <dbReference type="ARBA" id="ARBA00022853"/>
    </source>
</evidence>
<keyword evidence="9" id="KW-0234">DNA repair</keyword>
<gene>
    <name evidence="12" type="ORF">PMKS-002167</name>
</gene>
<keyword evidence="8 9" id="KW-0539">Nucleus</keyword>
<comment type="subunit">
    <text evidence="9">Component of the NuA4 histone acetyltransferase complex.</text>
</comment>
<dbReference type="Proteomes" id="UP000186136">
    <property type="component" value="Unassembled WGS sequence"/>
</dbReference>
<organism evidence="12 13">
    <name type="scientific">Pichia membranifaciens</name>
    <dbReference type="NCBI Taxonomy" id="4926"/>
    <lineage>
        <taxon>Eukaryota</taxon>
        <taxon>Fungi</taxon>
        <taxon>Dikarya</taxon>
        <taxon>Ascomycota</taxon>
        <taxon>Saccharomycotina</taxon>
        <taxon>Pichiomycetes</taxon>
        <taxon>Pichiales</taxon>
        <taxon>Pichiaceae</taxon>
        <taxon>Pichia</taxon>
    </lineage>
</organism>
<comment type="function">
    <text evidence="9">Component of the NuA4 histone acetyltransferase complex which is involved in transcriptional activation of selected genes principally by acetylation of nucleosomal histone H4 and H2A. The NuA4 complex is also involved in DNA repair.</text>
</comment>
<evidence type="ECO:0000256" key="6">
    <source>
        <dbReference type="ARBA" id="ARBA00023054"/>
    </source>
</evidence>
<feature type="compositionally biased region" description="Low complexity" evidence="11">
    <location>
        <begin position="1"/>
        <end position="14"/>
    </location>
</feature>
<keyword evidence="13" id="KW-1185">Reference proteome</keyword>
<accession>A0A1Q2YH29</accession>
<evidence type="ECO:0000256" key="9">
    <source>
        <dbReference type="RuleBase" id="RU368022"/>
    </source>
</evidence>
<evidence type="ECO:0000256" key="5">
    <source>
        <dbReference type="ARBA" id="ARBA00023015"/>
    </source>
</evidence>
<feature type="region of interest" description="Disordered" evidence="11">
    <location>
        <begin position="1"/>
        <end position="25"/>
    </location>
</feature>
<evidence type="ECO:0000256" key="11">
    <source>
        <dbReference type="SAM" id="MobiDB-lite"/>
    </source>
</evidence>
<keyword evidence="5 9" id="KW-0805">Transcription regulation</keyword>
<dbReference type="GO" id="GO:0005634">
    <property type="term" value="C:nucleus"/>
    <property type="evidence" value="ECO:0007669"/>
    <property type="project" value="UniProtKB-SubCell"/>
</dbReference>
<dbReference type="OrthoDB" id="440324at2759"/>
<evidence type="ECO:0000256" key="2">
    <source>
        <dbReference type="ARBA" id="ARBA00010916"/>
    </source>
</evidence>
<reference evidence="12 13" key="1">
    <citation type="submission" date="2016-08" db="EMBL/GenBank/DDBJ databases">
        <title>Whole genome shotgun sequence of Pichia membranifaciens KS47-1.</title>
        <authorList>
            <person name="Konishi M."/>
            <person name="Ishida M."/>
            <person name="Arakawa T."/>
            <person name="Kato Y."/>
            <person name="Horiuchi J."/>
        </authorList>
    </citation>
    <scope>NUCLEOTIDE SEQUENCE [LARGE SCALE GENOMIC DNA]</scope>
    <source>
        <strain evidence="12 13">KS47-1</strain>
    </source>
</reference>
<dbReference type="GO" id="GO:0006325">
    <property type="term" value="P:chromatin organization"/>
    <property type="evidence" value="ECO:0007669"/>
    <property type="project" value="UniProtKB-KW"/>
</dbReference>
<dbReference type="InterPro" id="IPR015418">
    <property type="entry name" value="Eaf6"/>
</dbReference>
<dbReference type="AlphaFoldDB" id="A0A1Q2YH29"/>
<evidence type="ECO:0000256" key="3">
    <source>
        <dbReference type="ARBA" id="ARBA00018504"/>
    </source>
</evidence>
<evidence type="ECO:0000256" key="10">
    <source>
        <dbReference type="SAM" id="Coils"/>
    </source>
</evidence>
<comment type="subcellular location">
    <subcellularLocation>
        <location evidence="1 9">Nucleus</location>
    </subcellularLocation>
</comment>
<proteinExistence type="inferred from homology"/>
<evidence type="ECO:0000256" key="7">
    <source>
        <dbReference type="ARBA" id="ARBA00023163"/>
    </source>
</evidence>
<comment type="caution">
    <text evidence="12">The sequence shown here is derived from an EMBL/GenBank/DDBJ whole genome shotgun (WGS) entry which is preliminary data.</text>
</comment>
<sequence>MSATPNSTSTPSPSKVGKPSAAGSSAKYKQLVKQLKQNIAKQEKLEDEIDTIEHAIYNKESVYLASTASIIKGFDSYMSSDHNYSSLNNGTADSSTASDAASAAAITAAAAANISVLDNNRIFSLSSATFVKQINDMNKEINKAREKEEATAK</sequence>
<keyword evidence="7 9" id="KW-0804">Transcription</keyword>
<keyword evidence="9" id="KW-0227">DNA damage</keyword>
<comment type="similarity">
    <text evidence="2 9">Belongs to the EAF6 family.</text>
</comment>
<keyword evidence="6 10" id="KW-0175">Coiled coil</keyword>
<keyword evidence="4 9" id="KW-0156">Chromatin regulator</keyword>
<dbReference type="PANTHER" id="PTHR13476">
    <property type="entry name" value="CHROMATIN MODIFICATION-RELATED PROTEIN MEAF6"/>
    <property type="match status" value="1"/>
</dbReference>
<protein>
    <recommendedName>
        <fullName evidence="3 9">Chromatin modification-related protein EAF6</fullName>
    </recommendedName>
</protein>
<dbReference type="EMBL" id="BDGI01000077">
    <property type="protein sequence ID" value="GAV28693.1"/>
    <property type="molecule type" value="Genomic_DNA"/>
</dbReference>
<evidence type="ECO:0000256" key="8">
    <source>
        <dbReference type="ARBA" id="ARBA00023242"/>
    </source>
</evidence>
<evidence type="ECO:0000313" key="12">
    <source>
        <dbReference type="EMBL" id="GAV28693.1"/>
    </source>
</evidence>
<evidence type="ECO:0000313" key="13">
    <source>
        <dbReference type="Proteomes" id="UP000186136"/>
    </source>
</evidence>
<dbReference type="GO" id="GO:0035267">
    <property type="term" value="C:NuA4 histone acetyltransferase complex"/>
    <property type="evidence" value="ECO:0007669"/>
    <property type="project" value="UniProtKB-UniRule"/>
</dbReference>
<feature type="coiled-coil region" evidence="10">
    <location>
        <begin position="25"/>
        <end position="55"/>
    </location>
</feature>
<dbReference type="GO" id="GO:0006281">
    <property type="term" value="P:DNA repair"/>
    <property type="evidence" value="ECO:0007669"/>
    <property type="project" value="UniProtKB-UniRule"/>
</dbReference>
<evidence type="ECO:0000256" key="1">
    <source>
        <dbReference type="ARBA" id="ARBA00004123"/>
    </source>
</evidence>
<name>A0A1Q2YH29_9ASCO</name>
<dbReference type="Pfam" id="PF09340">
    <property type="entry name" value="NuA4"/>
    <property type="match status" value="1"/>
</dbReference>